<protein>
    <submittedName>
        <fullName evidence="1">Uncharacterized protein</fullName>
    </submittedName>
</protein>
<evidence type="ECO:0000313" key="2">
    <source>
        <dbReference type="Proteomes" id="UP000277671"/>
    </source>
</evidence>
<sequence length="198" mass="21956">MDTVDRTPVWLLDIDGVVNAISRKPDRNVWPRDQWVTGTATSAGVDWPILAAQPVLDFIRAVHEKGRAEVRWHTTWQHDAANLARLLGLPSFETQECPEFGEREQALAGAAPTAVSHGWWKYPAAERVVRDEGRPLVWTDDDATWELRGHDNGAELARLAPTLIVSPPAHLGLTPKHLRHIDAFLAIQAPRPGDRAGA</sequence>
<accession>A0A495JFF6</accession>
<dbReference type="OrthoDB" id="5124141at2"/>
<keyword evidence="2" id="KW-1185">Reference proteome</keyword>
<organism evidence="1 2">
    <name type="scientific">Micromonospora pisi</name>
    <dbReference type="NCBI Taxonomy" id="589240"/>
    <lineage>
        <taxon>Bacteria</taxon>
        <taxon>Bacillati</taxon>
        <taxon>Actinomycetota</taxon>
        <taxon>Actinomycetes</taxon>
        <taxon>Micromonosporales</taxon>
        <taxon>Micromonosporaceae</taxon>
        <taxon>Micromonospora</taxon>
    </lineage>
</organism>
<evidence type="ECO:0000313" key="1">
    <source>
        <dbReference type="EMBL" id="RKR87575.1"/>
    </source>
</evidence>
<proteinExistence type="predicted"/>
<name>A0A495JFF6_9ACTN</name>
<gene>
    <name evidence="1" type="ORF">BDK92_1855</name>
</gene>
<dbReference type="AlphaFoldDB" id="A0A495JFF6"/>
<dbReference type="RefSeq" id="WP_121156329.1">
    <property type="nucleotide sequence ID" value="NZ_RBKT01000001.1"/>
</dbReference>
<dbReference type="Proteomes" id="UP000277671">
    <property type="component" value="Unassembled WGS sequence"/>
</dbReference>
<reference evidence="1 2" key="1">
    <citation type="submission" date="2018-10" db="EMBL/GenBank/DDBJ databases">
        <title>Sequencing the genomes of 1000 actinobacteria strains.</title>
        <authorList>
            <person name="Klenk H.-P."/>
        </authorList>
    </citation>
    <scope>NUCLEOTIDE SEQUENCE [LARGE SCALE GENOMIC DNA]</scope>
    <source>
        <strain evidence="1 2">DSM 45175</strain>
    </source>
</reference>
<dbReference type="EMBL" id="RBKT01000001">
    <property type="protein sequence ID" value="RKR87575.1"/>
    <property type="molecule type" value="Genomic_DNA"/>
</dbReference>
<comment type="caution">
    <text evidence="1">The sequence shown here is derived from an EMBL/GenBank/DDBJ whole genome shotgun (WGS) entry which is preliminary data.</text>
</comment>